<protein>
    <submittedName>
        <fullName evidence="1">HEAT repeat domain-containing protein</fullName>
    </submittedName>
</protein>
<keyword evidence="2" id="KW-1185">Reference proteome</keyword>
<dbReference type="Proteomes" id="UP000547058">
    <property type="component" value="Unassembled WGS sequence"/>
</dbReference>
<dbReference type="AlphaFoldDB" id="A0A7W3FPZ0"/>
<organism evidence="1 2">
    <name type="scientific">Stenotrophomonas tumulicola</name>
    <dbReference type="NCBI Taxonomy" id="1685415"/>
    <lineage>
        <taxon>Bacteria</taxon>
        <taxon>Pseudomonadati</taxon>
        <taxon>Pseudomonadota</taxon>
        <taxon>Gammaproteobacteria</taxon>
        <taxon>Lysobacterales</taxon>
        <taxon>Lysobacteraceae</taxon>
        <taxon>Stenotrophomonas</taxon>
    </lineage>
</organism>
<name>A0A7W3FPZ0_9GAMM</name>
<dbReference type="RefSeq" id="WP_182341210.1">
    <property type="nucleotide sequence ID" value="NZ_JACGXS010000012.1"/>
</dbReference>
<accession>A0A7W3FPZ0</accession>
<proteinExistence type="predicted"/>
<sequence>MINWETMDQLAKSRSHTCALSTAYARSRIKRSKIVDEDIAERINVLADGLIETCPPSRSCEIMRSVADIIKEESVMRIFTDEARMHLENPLYSTAAQVVESDIVSGLVLHRHPLLRVTCATTSSSPQMRLQAEDLSIDSSMAVGGYDSFVVFLQARECAIDLFEVDPSMDDRQILLPPVRKEMRTGDHLFLEGGKQGFVLATPQCRVNMILLARQLPRDPLSRLYDRKTRGLVRISSASVRDSRIQNLATALARLEGTRNGDALEQLTHHDSYFVRWHAVRELCSMDETRAYARLKKMAHGDPHEEIRSLSRQLTANEGE</sequence>
<dbReference type="EMBL" id="JACGXS010000012">
    <property type="protein sequence ID" value="MBA8683500.1"/>
    <property type="molecule type" value="Genomic_DNA"/>
</dbReference>
<comment type="caution">
    <text evidence="1">The sequence shown here is derived from an EMBL/GenBank/DDBJ whole genome shotgun (WGS) entry which is preliminary data.</text>
</comment>
<reference evidence="1 2" key="1">
    <citation type="submission" date="2020-08" db="EMBL/GenBank/DDBJ databases">
        <title>Stenotrophomonas tumulicola JCM 30961.</title>
        <authorList>
            <person name="Deng Y."/>
        </authorList>
    </citation>
    <scope>NUCLEOTIDE SEQUENCE [LARGE SCALE GENOMIC DNA]</scope>
    <source>
        <strain evidence="1 2">JCM 30961</strain>
    </source>
</reference>
<evidence type="ECO:0000313" key="1">
    <source>
        <dbReference type="EMBL" id="MBA8683500.1"/>
    </source>
</evidence>
<gene>
    <name evidence="1" type="ORF">H4O11_17000</name>
</gene>
<evidence type="ECO:0000313" key="2">
    <source>
        <dbReference type="Proteomes" id="UP000547058"/>
    </source>
</evidence>